<sequence>MRFKCFLSKNEISGESYIIVLQPERNKYLRWELPSRQAVADLIKSEKIKLPVSSYTIFKLNCAAAVRESDNFITNTSEVDIIKTTIAIWNNAEESVKEEYKNLAMDLRDLEFADSPQYIQQTIQQQQPIYQPNQISQQSFDTIQSVNQNVTSLPNESVYQQEILDTSYKSACNYRSYGAVHLIENLSNIYTWESPQQLNNDAIIKAIKQRIKELEKIRIECKKVECEKIQTDKCIKVEEIIEIDECGKQAEDIEIKFESENIEKNAEINECKKIKIDEYEKQKEKIEINKHDKLDPIELRTARRVLQFSENLSNIYTWESPQQLNNDAIIKAIKKRIKELEKIRIECKKVECEKIQTDKCIKVEEIIEIDECGKQAEDIEIKFESENIEKNAEINECKKIKIDEYEKQKEKIEINKHDKLDPIGGSSISSQESFGETLLNDGRDGDQSSGSIKIDEFERVKFGFIVRRPNPDDNLITPQFPPNIDPKVLALELFNKGGKRTKKVLNEFFLYRFAFIRELKRQNLYIRQTKISALASTSWHKQKPSVKVEYRRLAREVERLFMIERQREANQREANESSSTDAINHFQLPLNHLPSDDSLSTKLNDQNNVRLPSKYQEYPAWYEQHDRIILFEKCDKKYTRTTTEKTRGFQMQTQRLFSERGNADNEAQISHQRFEVNSSRCQNYSMREQIYSHDYNHYVHFPEHEFHQRQIYDHKLKDKDENKWCYKTNPGLDYCEKIPGTCNRTLLQPFVQTFSPVQKPFLEPTVYVNYVQPSVQPLAKKKYQQFIDIIAIVEIALNFPIYRTKLYTETLPQSTTSSSSRPSQSAPQAAQALPGTFPTVRNTYHPQPPLHQSSEPSLPHYHQPFN</sequence>
<evidence type="ECO:0000256" key="1">
    <source>
        <dbReference type="SAM" id="MobiDB-lite"/>
    </source>
</evidence>
<evidence type="ECO:0000313" key="4">
    <source>
        <dbReference type="Proteomes" id="UP000615446"/>
    </source>
</evidence>
<feature type="domain" description="HMG box" evidence="2">
    <location>
        <begin position="500"/>
        <end position="570"/>
    </location>
</feature>
<protein>
    <recommendedName>
        <fullName evidence="2">HMG box domain-containing protein</fullName>
    </recommendedName>
</protein>
<proteinExistence type="predicted"/>
<dbReference type="EMBL" id="BLAL01000034">
    <property type="protein sequence ID" value="GES78193.1"/>
    <property type="molecule type" value="Genomic_DNA"/>
</dbReference>
<dbReference type="Gene3D" id="1.10.30.10">
    <property type="entry name" value="High mobility group box domain"/>
    <property type="match status" value="1"/>
</dbReference>
<dbReference type="AlphaFoldDB" id="A0A8H3L2F4"/>
<dbReference type="Proteomes" id="UP000615446">
    <property type="component" value="Unassembled WGS sequence"/>
</dbReference>
<feature type="domain" description="HMG box" evidence="2">
    <location>
        <begin position="47"/>
        <end position="120"/>
    </location>
</feature>
<feature type="compositionally biased region" description="Low complexity" evidence="1">
    <location>
        <begin position="812"/>
        <end position="834"/>
    </location>
</feature>
<dbReference type="SUPFAM" id="SSF47095">
    <property type="entry name" value="HMG-box"/>
    <property type="match status" value="2"/>
</dbReference>
<organism evidence="3 4">
    <name type="scientific">Rhizophagus clarus</name>
    <dbReference type="NCBI Taxonomy" id="94130"/>
    <lineage>
        <taxon>Eukaryota</taxon>
        <taxon>Fungi</taxon>
        <taxon>Fungi incertae sedis</taxon>
        <taxon>Mucoromycota</taxon>
        <taxon>Glomeromycotina</taxon>
        <taxon>Glomeromycetes</taxon>
        <taxon>Glomerales</taxon>
        <taxon>Glomeraceae</taxon>
        <taxon>Rhizophagus</taxon>
    </lineage>
</organism>
<feature type="region of interest" description="Disordered" evidence="1">
    <location>
        <begin position="812"/>
        <end position="866"/>
    </location>
</feature>
<accession>A0A8H3L2F4</accession>
<evidence type="ECO:0000259" key="2">
    <source>
        <dbReference type="SMART" id="SM00398"/>
    </source>
</evidence>
<dbReference type="InterPro" id="IPR009071">
    <property type="entry name" value="HMG_box_dom"/>
</dbReference>
<gene>
    <name evidence="3" type="ORF">RCL2_000550700</name>
</gene>
<dbReference type="SMART" id="SM00398">
    <property type="entry name" value="HMG"/>
    <property type="match status" value="2"/>
</dbReference>
<dbReference type="OrthoDB" id="2424994at2759"/>
<comment type="caution">
    <text evidence="3">The sequence shown here is derived from an EMBL/GenBank/DDBJ whole genome shotgun (WGS) entry which is preliminary data.</text>
</comment>
<evidence type="ECO:0000313" key="3">
    <source>
        <dbReference type="EMBL" id="GES78193.1"/>
    </source>
</evidence>
<reference evidence="3" key="1">
    <citation type="submission" date="2019-10" db="EMBL/GenBank/DDBJ databases">
        <title>Conservation and host-specific expression of non-tandemly repeated heterogenous ribosome RNA gene in arbuscular mycorrhizal fungi.</title>
        <authorList>
            <person name="Maeda T."/>
            <person name="Kobayashi Y."/>
            <person name="Nakagawa T."/>
            <person name="Ezawa T."/>
            <person name="Yamaguchi K."/>
            <person name="Bino T."/>
            <person name="Nishimoto Y."/>
            <person name="Shigenobu S."/>
            <person name="Kawaguchi M."/>
        </authorList>
    </citation>
    <scope>NUCLEOTIDE SEQUENCE</scope>
    <source>
        <strain evidence="3">HR1</strain>
    </source>
</reference>
<feature type="compositionally biased region" description="Polar residues" evidence="1">
    <location>
        <begin position="839"/>
        <end position="856"/>
    </location>
</feature>
<name>A0A8H3L2F4_9GLOM</name>
<dbReference type="InterPro" id="IPR036910">
    <property type="entry name" value="HMG_box_dom_sf"/>
</dbReference>